<dbReference type="PROSITE" id="PS50208">
    <property type="entry name" value="CASPASE_P20"/>
    <property type="match status" value="1"/>
</dbReference>
<dbReference type="InterPro" id="IPR011600">
    <property type="entry name" value="Pept_C14_caspase"/>
</dbReference>
<dbReference type="Gene3D" id="3.40.50.1460">
    <property type="match status" value="1"/>
</dbReference>
<keyword evidence="2" id="KW-0732">Signal</keyword>
<feature type="signal peptide" evidence="2">
    <location>
        <begin position="1"/>
        <end position="22"/>
    </location>
</feature>
<feature type="region of interest" description="Disordered" evidence="1">
    <location>
        <begin position="261"/>
        <end position="284"/>
    </location>
</feature>
<organism evidence="4 5">
    <name type="scientific">Bradyrhizobium rifense</name>
    <dbReference type="NCBI Taxonomy" id="515499"/>
    <lineage>
        <taxon>Bacteria</taxon>
        <taxon>Pseudomonadati</taxon>
        <taxon>Pseudomonadota</taxon>
        <taxon>Alphaproteobacteria</taxon>
        <taxon>Hyphomicrobiales</taxon>
        <taxon>Nitrobacteraceae</taxon>
        <taxon>Bradyrhizobium</taxon>
    </lineage>
</organism>
<dbReference type="PANTHER" id="PTHR22576">
    <property type="entry name" value="MUCOSA ASSOCIATED LYMPHOID TISSUE LYMPHOMA TRANSLOCATION PROTEIN 1/PARACASPASE"/>
    <property type="match status" value="1"/>
</dbReference>
<dbReference type="InterPro" id="IPR001309">
    <property type="entry name" value="Pept_C14_p20"/>
</dbReference>
<dbReference type="OrthoDB" id="9816009at2"/>
<dbReference type="AlphaFoldDB" id="A0A5D3KGV8"/>
<dbReference type="GO" id="GO:0004197">
    <property type="term" value="F:cysteine-type endopeptidase activity"/>
    <property type="evidence" value="ECO:0007669"/>
    <property type="project" value="InterPro"/>
</dbReference>
<dbReference type="Pfam" id="PF00656">
    <property type="entry name" value="Peptidase_C14"/>
    <property type="match status" value="1"/>
</dbReference>
<reference evidence="4 5" key="1">
    <citation type="submission" date="2019-08" db="EMBL/GenBank/DDBJ databases">
        <title>Bradyrhizobium hipponensis sp. nov., a rhizobium isolated from a Lupinus angustifolius root nodule in Tunisia.</title>
        <authorList>
            <person name="Off K."/>
            <person name="Rejili M."/>
            <person name="Mars M."/>
            <person name="Brachmann A."/>
            <person name="Marin M."/>
        </authorList>
    </citation>
    <scope>NUCLEOTIDE SEQUENCE [LARGE SCALE GENOMIC DNA]</scope>
    <source>
        <strain evidence="4 5">CTAW71</strain>
    </source>
</reference>
<comment type="caution">
    <text evidence="4">The sequence shown here is derived from an EMBL/GenBank/DDBJ whole genome shotgun (WGS) entry which is preliminary data.</text>
</comment>
<dbReference type="PANTHER" id="PTHR22576:SF37">
    <property type="entry name" value="MUCOSA-ASSOCIATED LYMPHOID TISSUE LYMPHOMA TRANSLOCATION PROTEIN 1"/>
    <property type="match status" value="1"/>
</dbReference>
<dbReference type="InterPro" id="IPR029030">
    <property type="entry name" value="Caspase-like_dom_sf"/>
</dbReference>
<dbReference type="GO" id="GO:0006508">
    <property type="term" value="P:proteolysis"/>
    <property type="evidence" value="ECO:0007669"/>
    <property type="project" value="InterPro"/>
</dbReference>
<dbReference type="InterPro" id="IPR052039">
    <property type="entry name" value="Caspase-related_regulators"/>
</dbReference>
<keyword evidence="5" id="KW-1185">Reference proteome</keyword>
<evidence type="ECO:0000256" key="1">
    <source>
        <dbReference type="SAM" id="MobiDB-lite"/>
    </source>
</evidence>
<protein>
    <submittedName>
        <fullName evidence="4">Caspase family protein</fullName>
    </submittedName>
</protein>
<feature type="chain" id="PRO_5022946550" evidence="2">
    <location>
        <begin position="23"/>
        <end position="428"/>
    </location>
</feature>
<evidence type="ECO:0000256" key="2">
    <source>
        <dbReference type="SAM" id="SignalP"/>
    </source>
</evidence>
<proteinExistence type="predicted"/>
<name>A0A5D3KGV8_9BRAD</name>
<gene>
    <name evidence="4" type="ORF">FXB40_23870</name>
</gene>
<dbReference type="RefSeq" id="WP_148774650.1">
    <property type="nucleotide sequence ID" value="NZ_VSSS01000036.1"/>
</dbReference>
<dbReference type="SUPFAM" id="SSF52129">
    <property type="entry name" value="Caspase-like"/>
    <property type="match status" value="1"/>
</dbReference>
<evidence type="ECO:0000259" key="3">
    <source>
        <dbReference type="PROSITE" id="PS50208"/>
    </source>
</evidence>
<evidence type="ECO:0000313" key="4">
    <source>
        <dbReference type="EMBL" id="TYL92732.1"/>
    </source>
</evidence>
<dbReference type="EMBL" id="VSSS01000036">
    <property type="protein sequence ID" value="TYL92732.1"/>
    <property type="molecule type" value="Genomic_DNA"/>
</dbReference>
<feature type="domain" description="Caspase family p20" evidence="3">
    <location>
        <begin position="23"/>
        <end position="152"/>
    </location>
</feature>
<sequence length="428" mass="47223">MRITTTALFLVLLFCLQQPASAESRVALVVGNGSYEKVPELPNPPRDATDIGRALERLNFKVSLIKNATAQEMRKAVIEFGRAAEGADMAVVFYAGHGMEVGGENWLIPIGAELRSDADIESEAISLRSVSAQVSKARQLGLIILDACRNNPFAAKMKRSLSTRGVSRGLAPSEPSDNVLVAYAARDGTTASDGDGRNSPFTTALLRHLETPGLEISFLFRRVRDDVMMATKREQQPFVYGSLSKEEIYLNTKTKTELQSRVQPSTLSIERQSTTDQTQDASRSGATLAIAQTQDVRISASINFSSFRTRPKPRRTRSSVKMDFVVTTSGKVEETIQETGKFAERTTTRQGPLGAQFQILDANTIQRIRKFEDRTQTLTIAFAGRRCRATLTNEPNSGFTEWEGRSTELGQQAFYKDWAMTSSTCAIR</sequence>
<evidence type="ECO:0000313" key="5">
    <source>
        <dbReference type="Proteomes" id="UP000324758"/>
    </source>
</evidence>
<accession>A0A5D3KGV8</accession>
<dbReference type="Proteomes" id="UP000324758">
    <property type="component" value="Unassembled WGS sequence"/>
</dbReference>